<dbReference type="Pfam" id="PF13359">
    <property type="entry name" value="DDE_Tnp_4"/>
    <property type="match status" value="1"/>
</dbReference>
<feature type="domain" description="DDE Tnp4" evidence="8">
    <location>
        <begin position="85"/>
        <end position="197"/>
    </location>
</feature>
<evidence type="ECO:0000256" key="3">
    <source>
        <dbReference type="ARBA" id="ARBA00006958"/>
    </source>
</evidence>
<dbReference type="GO" id="GO:0005634">
    <property type="term" value="C:nucleus"/>
    <property type="evidence" value="ECO:0007669"/>
    <property type="project" value="UniProtKB-SubCell"/>
</dbReference>
<keyword evidence="5" id="KW-0479">Metal-binding</keyword>
<comment type="caution">
    <text evidence="9">The sequence shown here is derived from an EMBL/GenBank/DDBJ whole genome shotgun (WGS) entry which is preliminary data.</text>
</comment>
<dbReference type="PANTHER" id="PTHR22930:SF289">
    <property type="entry name" value="DDE TNP4 DOMAIN-CONTAINING PROTEIN-RELATED"/>
    <property type="match status" value="1"/>
</dbReference>
<dbReference type="GO" id="GO:0004518">
    <property type="term" value="F:nuclease activity"/>
    <property type="evidence" value="ECO:0007669"/>
    <property type="project" value="UniProtKB-KW"/>
</dbReference>
<keyword evidence="7" id="KW-0539">Nucleus</keyword>
<dbReference type="GO" id="GO:0016787">
    <property type="term" value="F:hydrolase activity"/>
    <property type="evidence" value="ECO:0007669"/>
    <property type="project" value="UniProtKB-KW"/>
</dbReference>
<evidence type="ECO:0000256" key="1">
    <source>
        <dbReference type="ARBA" id="ARBA00001968"/>
    </source>
</evidence>
<organism evidence="9 10">
    <name type="scientific">Trichonephila clavata</name>
    <name type="common">Joro spider</name>
    <name type="synonym">Nephila clavata</name>
    <dbReference type="NCBI Taxonomy" id="2740835"/>
    <lineage>
        <taxon>Eukaryota</taxon>
        <taxon>Metazoa</taxon>
        <taxon>Ecdysozoa</taxon>
        <taxon>Arthropoda</taxon>
        <taxon>Chelicerata</taxon>
        <taxon>Arachnida</taxon>
        <taxon>Araneae</taxon>
        <taxon>Araneomorphae</taxon>
        <taxon>Entelegynae</taxon>
        <taxon>Araneoidea</taxon>
        <taxon>Nephilidae</taxon>
        <taxon>Trichonephila</taxon>
    </lineage>
</organism>
<sequence length="241" mass="27714">MDDCFDFFLLEVLETLESIERRSIFIPEHRSNDLDELDEDDFRRRYRFYKGTIETLVELLRTKLDSATGRNHALTAAEKVLAAVRFFAFVVRWPGSTHDSTVFDHSYLRAHLETEVPSSYHLLGDSGYPLRSYLMTPFLNPVGAGQVRYNAAHARARNVIERQYGVWKKRFSCIDTPFRCSLETAQTVIVATAVLHNFALSLGDYEDEDSLSLQQDETMVNHSQEHGRVAKRNAIVAIFFN</sequence>
<evidence type="ECO:0000313" key="9">
    <source>
        <dbReference type="EMBL" id="GFQ87886.1"/>
    </source>
</evidence>
<dbReference type="PANTHER" id="PTHR22930">
    <property type="match status" value="1"/>
</dbReference>
<keyword evidence="4" id="KW-0540">Nuclease</keyword>
<dbReference type="Proteomes" id="UP000887116">
    <property type="component" value="Unassembled WGS sequence"/>
</dbReference>
<evidence type="ECO:0000256" key="7">
    <source>
        <dbReference type="ARBA" id="ARBA00023242"/>
    </source>
</evidence>
<evidence type="ECO:0000256" key="2">
    <source>
        <dbReference type="ARBA" id="ARBA00004123"/>
    </source>
</evidence>
<evidence type="ECO:0000313" key="10">
    <source>
        <dbReference type="Proteomes" id="UP000887116"/>
    </source>
</evidence>
<evidence type="ECO:0000259" key="8">
    <source>
        <dbReference type="Pfam" id="PF13359"/>
    </source>
</evidence>
<dbReference type="AlphaFoldDB" id="A0A8X6KXL7"/>
<evidence type="ECO:0000256" key="5">
    <source>
        <dbReference type="ARBA" id="ARBA00022723"/>
    </source>
</evidence>
<dbReference type="OrthoDB" id="2430314at2759"/>
<comment type="subcellular location">
    <subcellularLocation>
        <location evidence="2">Nucleus</location>
    </subcellularLocation>
</comment>
<reference evidence="9" key="1">
    <citation type="submission" date="2020-07" db="EMBL/GenBank/DDBJ databases">
        <title>Multicomponent nature underlies the extraordinary mechanical properties of spider dragline silk.</title>
        <authorList>
            <person name="Kono N."/>
            <person name="Nakamura H."/>
            <person name="Mori M."/>
            <person name="Yoshida Y."/>
            <person name="Ohtoshi R."/>
            <person name="Malay A.D."/>
            <person name="Moran D.A.P."/>
            <person name="Tomita M."/>
            <person name="Numata K."/>
            <person name="Arakawa K."/>
        </authorList>
    </citation>
    <scope>NUCLEOTIDE SEQUENCE</scope>
</reference>
<comment type="similarity">
    <text evidence="3">Belongs to the HARBI1 family.</text>
</comment>
<keyword evidence="6" id="KW-0378">Hydrolase</keyword>
<dbReference type="InterPro" id="IPR045249">
    <property type="entry name" value="HARBI1-like"/>
</dbReference>
<protein>
    <submittedName>
        <fullName evidence="9">Nuclease HARBI1</fullName>
    </submittedName>
</protein>
<evidence type="ECO:0000256" key="6">
    <source>
        <dbReference type="ARBA" id="ARBA00022801"/>
    </source>
</evidence>
<proteinExistence type="inferred from homology"/>
<dbReference type="GO" id="GO:0046872">
    <property type="term" value="F:metal ion binding"/>
    <property type="evidence" value="ECO:0007669"/>
    <property type="project" value="UniProtKB-KW"/>
</dbReference>
<evidence type="ECO:0000256" key="4">
    <source>
        <dbReference type="ARBA" id="ARBA00022722"/>
    </source>
</evidence>
<dbReference type="InterPro" id="IPR027806">
    <property type="entry name" value="HARBI1_dom"/>
</dbReference>
<accession>A0A8X6KXL7</accession>
<name>A0A8X6KXL7_TRICU</name>
<keyword evidence="10" id="KW-1185">Reference proteome</keyword>
<gene>
    <name evidence="9" type="primary">HARBI1_8</name>
    <name evidence="9" type="ORF">TNCT_734511</name>
</gene>
<comment type="cofactor">
    <cofactor evidence="1">
        <name>a divalent metal cation</name>
        <dbReference type="ChEBI" id="CHEBI:60240"/>
    </cofactor>
</comment>
<dbReference type="EMBL" id="BMAO01013320">
    <property type="protein sequence ID" value="GFQ87886.1"/>
    <property type="molecule type" value="Genomic_DNA"/>
</dbReference>